<accession>A0A8S5RIR6</accession>
<proteinExistence type="predicted"/>
<feature type="compositionally biased region" description="Low complexity" evidence="1">
    <location>
        <begin position="72"/>
        <end position="85"/>
    </location>
</feature>
<sequence length="124" mass="13918">MERKEKPMAISDAHKQATIRYASKTYKRVPLDLRHEDYTRLQEAAAATSLSVNGYIKAAIAEKISRDSIRSAAPDAEGPAAATPPELETVDLQRLLTDARYQLDIMDIYGQEQTQRLLDQARSK</sequence>
<dbReference type="EMBL" id="BK059106">
    <property type="protein sequence ID" value="DAE31272.1"/>
    <property type="molecule type" value="Genomic_DNA"/>
</dbReference>
<evidence type="ECO:0000256" key="1">
    <source>
        <dbReference type="SAM" id="MobiDB-lite"/>
    </source>
</evidence>
<organism evidence="2">
    <name type="scientific">virus sp. ctHG14</name>
    <dbReference type="NCBI Taxonomy" id="2827626"/>
    <lineage>
        <taxon>Viruses</taxon>
    </lineage>
</organism>
<name>A0A8S5RIR6_9VIRU</name>
<evidence type="ECO:0000313" key="2">
    <source>
        <dbReference type="EMBL" id="DAE31272.1"/>
    </source>
</evidence>
<feature type="region of interest" description="Disordered" evidence="1">
    <location>
        <begin position="67"/>
        <end position="87"/>
    </location>
</feature>
<reference evidence="2" key="1">
    <citation type="journal article" date="2021" name="Proc. Natl. Acad. Sci. U.S.A.">
        <title>A Catalog of Tens of Thousands of Viruses from Human Metagenomes Reveals Hidden Associations with Chronic Diseases.</title>
        <authorList>
            <person name="Tisza M.J."/>
            <person name="Buck C.B."/>
        </authorList>
    </citation>
    <scope>NUCLEOTIDE SEQUENCE</scope>
    <source>
        <strain evidence="2">CtHG14</strain>
    </source>
</reference>
<protein>
    <submittedName>
        <fullName evidence="2">Alginate and motility regulator</fullName>
    </submittedName>
</protein>